<dbReference type="OrthoDB" id="42525at2759"/>
<sequence>MRIPPPPPPPPGHNAFSVPLSHISRGALSYFRRARLTTTLPPLRDLNLYDQAGLLLAITRPGAALEEATEAQWLKTDIAVMCGEAWVSTVGCQCWADASLVPWSVLGDVGEGGWPSATVEVERAEKGKAVWVYLRVPGRGGAEGRRVPIRELTWWFAEEDEGWEISVAVYAARPLRKEGAEGEALNVKI</sequence>
<protein>
    <submittedName>
        <fullName evidence="1">Uncharacterized protein</fullName>
    </submittedName>
</protein>
<evidence type="ECO:0000313" key="1">
    <source>
        <dbReference type="EMBL" id="KAF4303477.1"/>
    </source>
</evidence>
<dbReference type="PANTHER" id="PTHR35332:SF2">
    <property type="entry name" value="REGULATION OF ENOLASE PROTEIN 1"/>
    <property type="match status" value="1"/>
</dbReference>
<dbReference type="EMBL" id="WWBZ02000062">
    <property type="protein sequence ID" value="KAF4303477.1"/>
    <property type="molecule type" value="Genomic_DNA"/>
</dbReference>
<proteinExistence type="predicted"/>
<keyword evidence="2" id="KW-1185">Reference proteome</keyword>
<gene>
    <name evidence="1" type="ORF">GTA08_BOTSDO09038</name>
</gene>
<comment type="caution">
    <text evidence="1">The sequence shown here is derived from an EMBL/GenBank/DDBJ whole genome shotgun (WGS) entry which is preliminary data.</text>
</comment>
<accession>A0A8H4N5B4</accession>
<reference evidence="1" key="1">
    <citation type="submission" date="2020-04" db="EMBL/GenBank/DDBJ databases">
        <title>Genome Assembly and Annotation of Botryosphaeria dothidea sdau 11-99, a Latent Pathogen of Apple Fruit Ring Rot in China.</title>
        <authorList>
            <person name="Yu C."/>
            <person name="Diao Y."/>
            <person name="Lu Q."/>
            <person name="Zhao J."/>
            <person name="Cui S."/>
            <person name="Peng C."/>
            <person name="He B."/>
            <person name="Liu H."/>
        </authorList>
    </citation>
    <scope>NUCLEOTIDE SEQUENCE [LARGE SCALE GENOMIC DNA]</scope>
    <source>
        <strain evidence="1">Sdau11-99</strain>
    </source>
</reference>
<dbReference type="Proteomes" id="UP000572817">
    <property type="component" value="Unassembled WGS sequence"/>
</dbReference>
<organism evidence="1 2">
    <name type="scientific">Botryosphaeria dothidea</name>
    <dbReference type="NCBI Taxonomy" id="55169"/>
    <lineage>
        <taxon>Eukaryota</taxon>
        <taxon>Fungi</taxon>
        <taxon>Dikarya</taxon>
        <taxon>Ascomycota</taxon>
        <taxon>Pezizomycotina</taxon>
        <taxon>Dothideomycetes</taxon>
        <taxon>Dothideomycetes incertae sedis</taxon>
        <taxon>Botryosphaeriales</taxon>
        <taxon>Botryosphaeriaceae</taxon>
        <taxon>Botryosphaeria</taxon>
    </lineage>
</organism>
<name>A0A8H4N5B4_9PEZI</name>
<dbReference type="InterPro" id="IPR009784">
    <property type="entry name" value="DUF1349"/>
</dbReference>
<dbReference type="AlphaFoldDB" id="A0A8H4N5B4"/>
<evidence type="ECO:0000313" key="2">
    <source>
        <dbReference type="Proteomes" id="UP000572817"/>
    </source>
</evidence>
<dbReference type="Gene3D" id="2.60.120.200">
    <property type="match status" value="1"/>
</dbReference>
<dbReference type="PANTHER" id="PTHR35332">
    <property type="entry name" value="REGULATION OF ENOLASE PROTEIN 1"/>
    <property type="match status" value="1"/>
</dbReference>